<dbReference type="STRING" id="137246.A0A401TIR3"/>
<dbReference type="PANTHER" id="PTHR10502">
    <property type="entry name" value="ANNEXIN"/>
    <property type="match status" value="1"/>
</dbReference>
<dbReference type="Proteomes" id="UP000287033">
    <property type="component" value="Unassembled WGS sequence"/>
</dbReference>
<dbReference type="GO" id="GO:0005886">
    <property type="term" value="C:plasma membrane"/>
    <property type="evidence" value="ECO:0007669"/>
    <property type="project" value="TreeGrafter"/>
</dbReference>
<organism evidence="4 5">
    <name type="scientific">Chiloscyllium punctatum</name>
    <name type="common">Brownbanded bambooshark</name>
    <name type="synonym">Hemiscyllium punctatum</name>
    <dbReference type="NCBI Taxonomy" id="137246"/>
    <lineage>
        <taxon>Eukaryota</taxon>
        <taxon>Metazoa</taxon>
        <taxon>Chordata</taxon>
        <taxon>Craniata</taxon>
        <taxon>Vertebrata</taxon>
        <taxon>Chondrichthyes</taxon>
        <taxon>Elasmobranchii</taxon>
        <taxon>Galeomorphii</taxon>
        <taxon>Galeoidea</taxon>
        <taxon>Orectolobiformes</taxon>
        <taxon>Hemiscylliidae</taxon>
        <taxon>Chiloscyllium</taxon>
    </lineage>
</organism>
<sequence>MLTLLKSPAALDAKELKDAMKGLGTDEDTLIEILATRSDRELQEIKVVYKE</sequence>
<dbReference type="GO" id="GO:0001786">
    <property type="term" value="F:phosphatidylserine binding"/>
    <property type="evidence" value="ECO:0007669"/>
    <property type="project" value="TreeGrafter"/>
</dbReference>
<dbReference type="GO" id="GO:0006909">
    <property type="term" value="P:phagocytosis"/>
    <property type="evidence" value="ECO:0007669"/>
    <property type="project" value="TreeGrafter"/>
</dbReference>
<dbReference type="PROSITE" id="PS51897">
    <property type="entry name" value="ANNEXIN_2"/>
    <property type="match status" value="1"/>
</dbReference>
<evidence type="ECO:0000256" key="2">
    <source>
        <dbReference type="ARBA" id="ARBA00022737"/>
    </source>
</evidence>
<evidence type="ECO:0008006" key="6">
    <source>
        <dbReference type="Google" id="ProtNLM"/>
    </source>
</evidence>
<dbReference type="InterPro" id="IPR037104">
    <property type="entry name" value="Annexin_sf"/>
</dbReference>
<dbReference type="EMBL" id="BEZZ01082572">
    <property type="protein sequence ID" value="GCC42518.1"/>
    <property type="molecule type" value="Genomic_DNA"/>
</dbReference>
<dbReference type="InterPro" id="IPR018502">
    <property type="entry name" value="Annexin_repeat"/>
</dbReference>
<dbReference type="GO" id="GO:0005544">
    <property type="term" value="F:calcium-dependent phospholipid binding"/>
    <property type="evidence" value="ECO:0007669"/>
    <property type="project" value="InterPro"/>
</dbReference>
<keyword evidence="2" id="KW-0677">Repeat</keyword>
<reference evidence="4 5" key="1">
    <citation type="journal article" date="2018" name="Nat. Ecol. Evol.">
        <title>Shark genomes provide insights into elasmobranch evolution and the origin of vertebrates.</title>
        <authorList>
            <person name="Hara Y"/>
            <person name="Yamaguchi K"/>
            <person name="Onimaru K"/>
            <person name="Kadota M"/>
            <person name="Koyanagi M"/>
            <person name="Keeley SD"/>
            <person name="Tatsumi K"/>
            <person name="Tanaka K"/>
            <person name="Motone F"/>
            <person name="Kageyama Y"/>
            <person name="Nozu R"/>
            <person name="Adachi N"/>
            <person name="Nishimura O"/>
            <person name="Nakagawa R"/>
            <person name="Tanegashima C"/>
            <person name="Kiyatake I"/>
            <person name="Matsumoto R"/>
            <person name="Murakumo K"/>
            <person name="Nishida K"/>
            <person name="Terakita A"/>
            <person name="Kuratani S"/>
            <person name="Sato K"/>
            <person name="Hyodo S Kuraku.S."/>
        </authorList>
    </citation>
    <scope>NUCLEOTIDE SEQUENCE [LARGE SCALE GENOMIC DNA]</scope>
</reference>
<dbReference type="AlphaFoldDB" id="A0A401TIR3"/>
<gene>
    <name evidence="4" type="ORF">chiPu_0026560</name>
</gene>
<comment type="caution">
    <text evidence="4">The sequence shown here is derived from an EMBL/GenBank/DDBJ whole genome shotgun (WGS) entry which is preliminary data.</text>
</comment>
<evidence type="ECO:0000313" key="4">
    <source>
        <dbReference type="EMBL" id="GCC42518.1"/>
    </source>
</evidence>
<dbReference type="GO" id="GO:0005509">
    <property type="term" value="F:calcium ion binding"/>
    <property type="evidence" value="ECO:0007669"/>
    <property type="project" value="InterPro"/>
</dbReference>
<keyword evidence="5" id="KW-1185">Reference proteome</keyword>
<protein>
    <recommendedName>
        <fullName evidence="6">Annexin</fullName>
    </recommendedName>
</protein>
<evidence type="ECO:0000256" key="3">
    <source>
        <dbReference type="ARBA" id="ARBA00023216"/>
    </source>
</evidence>
<dbReference type="GO" id="GO:0012506">
    <property type="term" value="C:vesicle membrane"/>
    <property type="evidence" value="ECO:0007669"/>
    <property type="project" value="TreeGrafter"/>
</dbReference>
<name>A0A401TIR3_CHIPU</name>
<evidence type="ECO:0000256" key="1">
    <source>
        <dbReference type="ARBA" id="ARBA00007831"/>
    </source>
</evidence>
<evidence type="ECO:0000313" key="5">
    <source>
        <dbReference type="Proteomes" id="UP000287033"/>
    </source>
</evidence>
<dbReference type="OrthoDB" id="37886at2759"/>
<dbReference type="PANTHER" id="PTHR10502:SF17">
    <property type="entry name" value="ANNEXIN A1"/>
    <property type="match status" value="1"/>
</dbReference>
<dbReference type="GO" id="GO:0005634">
    <property type="term" value="C:nucleus"/>
    <property type="evidence" value="ECO:0007669"/>
    <property type="project" value="TreeGrafter"/>
</dbReference>
<dbReference type="Pfam" id="PF00191">
    <property type="entry name" value="Annexin"/>
    <property type="match status" value="1"/>
</dbReference>
<comment type="similarity">
    <text evidence="1">Belongs to the annexin family.</text>
</comment>
<keyword evidence="3" id="KW-0041">Annexin</keyword>
<feature type="non-terminal residue" evidence="4">
    <location>
        <position position="51"/>
    </location>
</feature>
<dbReference type="SUPFAM" id="SSF47874">
    <property type="entry name" value="Annexin"/>
    <property type="match status" value="1"/>
</dbReference>
<dbReference type="GO" id="GO:0007165">
    <property type="term" value="P:signal transduction"/>
    <property type="evidence" value="ECO:0007669"/>
    <property type="project" value="TreeGrafter"/>
</dbReference>
<dbReference type="Gene3D" id="1.10.220.10">
    <property type="entry name" value="Annexin"/>
    <property type="match status" value="1"/>
</dbReference>
<dbReference type="FunFam" id="1.10.220.10:FF:000005">
    <property type="entry name" value="Annexin"/>
    <property type="match status" value="1"/>
</dbReference>
<proteinExistence type="inferred from homology"/>
<dbReference type="GO" id="GO:0005737">
    <property type="term" value="C:cytoplasm"/>
    <property type="evidence" value="ECO:0007669"/>
    <property type="project" value="TreeGrafter"/>
</dbReference>
<accession>A0A401TIR3</accession>
<dbReference type="GO" id="GO:0071385">
    <property type="term" value="P:cellular response to glucocorticoid stimulus"/>
    <property type="evidence" value="ECO:0007669"/>
    <property type="project" value="TreeGrafter"/>
</dbReference>